<dbReference type="InterPro" id="IPR013320">
    <property type="entry name" value="ConA-like_dom_sf"/>
</dbReference>
<dbReference type="CDD" id="cd12885">
    <property type="entry name" value="SPRY_RanBP_like"/>
    <property type="match status" value="1"/>
</dbReference>
<feature type="region of interest" description="Disordered" evidence="2">
    <location>
        <begin position="1"/>
        <end position="29"/>
    </location>
</feature>
<dbReference type="AlphaFoldDB" id="A0A914I6E8"/>
<evidence type="ECO:0000256" key="2">
    <source>
        <dbReference type="SAM" id="MobiDB-lite"/>
    </source>
</evidence>
<dbReference type="PROSITE" id="PS50188">
    <property type="entry name" value="B302_SPRY"/>
    <property type="match status" value="1"/>
</dbReference>
<feature type="domain" description="B30.2/SPRY" evidence="3">
    <location>
        <begin position="182"/>
        <end position="378"/>
    </location>
</feature>
<evidence type="ECO:0000256" key="1">
    <source>
        <dbReference type="SAM" id="Coils"/>
    </source>
</evidence>
<dbReference type="InterPro" id="IPR050618">
    <property type="entry name" value="Ubq-SigPath_Reg"/>
</dbReference>
<sequence length="385" mass="43346">MSISTESTNAKDITADQVRPPNVANLDPSEEKRLLLARIAELDRQQTTNSPTSSASVDLVARKRRRIETSESFAKQLEQMEEWKRVAKLELENKTLRAELEHQKLLENQQPLQTKMEQYQKLLQQTIDEAAEMKQLNIKLQSDQKALLERLAASDQGINQQQKELSAKMEQYQKEQQLNVVDLKNTVGVLNDKINGKGLIPQQNRWNATACHKDLTLSKPEQLIVQYKGKKLGQRSVRAELPIPKGKFGIFYFEVKIIGAGDSVHIGLGTKLMPLDEIFGAQEGVYGYGSWGAFWGHETEGCSDWNGWPCFKEKPEFGAGDVIGCGVNLATRQIIYTKNGRRLETSRLFVDFADDLFPCVTLSDSGDKIEANFGPNFKFNIADGI</sequence>
<dbReference type="Pfam" id="PF00622">
    <property type="entry name" value="SPRY"/>
    <property type="match status" value="1"/>
</dbReference>
<dbReference type="SMART" id="SM00449">
    <property type="entry name" value="SPRY"/>
    <property type="match status" value="1"/>
</dbReference>
<dbReference type="PANTHER" id="PTHR12864">
    <property type="entry name" value="RAN BINDING PROTEIN 9-RELATED"/>
    <property type="match status" value="1"/>
</dbReference>
<dbReference type="WBParaSite" id="Gr19_v10_g7929.t1">
    <property type="protein sequence ID" value="Gr19_v10_g7929.t1"/>
    <property type="gene ID" value="Gr19_v10_g7929"/>
</dbReference>
<dbReference type="InterPro" id="IPR043136">
    <property type="entry name" value="B30.2/SPRY_sf"/>
</dbReference>
<name>A0A914I6E8_GLORO</name>
<dbReference type="SUPFAM" id="SSF49899">
    <property type="entry name" value="Concanavalin A-like lectins/glucanases"/>
    <property type="match status" value="1"/>
</dbReference>
<proteinExistence type="predicted"/>
<dbReference type="InterPro" id="IPR044736">
    <property type="entry name" value="Gid1/RanBPM/SPLA_SPRY"/>
</dbReference>
<keyword evidence="4" id="KW-1185">Reference proteome</keyword>
<reference evidence="5" key="1">
    <citation type="submission" date="2022-11" db="UniProtKB">
        <authorList>
            <consortium name="WormBaseParasite"/>
        </authorList>
    </citation>
    <scope>IDENTIFICATION</scope>
</reference>
<dbReference type="Proteomes" id="UP000887572">
    <property type="component" value="Unplaced"/>
</dbReference>
<feature type="coiled-coil region" evidence="1">
    <location>
        <begin position="86"/>
        <end position="178"/>
    </location>
</feature>
<feature type="compositionally biased region" description="Polar residues" evidence="2">
    <location>
        <begin position="1"/>
        <end position="11"/>
    </location>
</feature>
<accession>A0A914I6E8</accession>
<evidence type="ECO:0000259" key="3">
    <source>
        <dbReference type="PROSITE" id="PS50188"/>
    </source>
</evidence>
<dbReference type="Gene3D" id="2.60.120.920">
    <property type="match status" value="1"/>
</dbReference>
<organism evidence="4 5">
    <name type="scientific">Globodera rostochiensis</name>
    <name type="common">Golden nematode worm</name>
    <name type="synonym">Heterodera rostochiensis</name>
    <dbReference type="NCBI Taxonomy" id="31243"/>
    <lineage>
        <taxon>Eukaryota</taxon>
        <taxon>Metazoa</taxon>
        <taxon>Ecdysozoa</taxon>
        <taxon>Nematoda</taxon>
        <taxon>Chromadorea</taxon>
        <taxon>Rhabditida</taxon>
        <taxon>Tylenchina</taxon>
        <taxon>Tylenchomorpha</taxon>
        <taxon>Tylenchoidea</taxon>
        <taxon>Heteroderidae</taxon>
        <taxon>Heteroderinae</taxon>
        <taxon>Globodera</taxon>
    </lineage>
</organism>
<keyword evidence="1" id="KW-0175">Coiled coil</keyword>
<evidence type="ECO:0000313" key="4">
    <source>
        <dbReference type="Proteomes" id="UP000887572"/>
    </source>
</evidence>
<dbReference type="InterPro" id="IPR001870">
    <property type="entry name" value="B30.2/SPRY"/>
</dbReference>
<evidence type="ECO:0000313" key="5">
    <source>
        <dbReference type="WBParaSite" id="Gr19_v10_g7929.t1"/>
    </source>
</evidence>
<dbReference type="InterPro" id="IPR003877">
    <property type="entry name" value="SPRY_dom"/>
</dbReference>
<protein>
    <submittedName>
        <fullName evidence="5">B30.2/SPRY domain-containing protein</fullName>
    </submittedName>
</protein>